<evidence type="ECO:0000313" key="2">
    <source>
        <dbReference type="EMBL" id="PZE18464.1"/>
    </source>
</evidence>
<keyword evidence="1" id="KW-1133">Transmembrane helix</keyword>
<feature type="transmembrane region" description="Helical" evidence="1">
    <location>
        <begin position="6"/>
        <end position="25"/>
    </location>
</feature>
<comment type="caution">
    <text evidence="2">The sequence shown here is derived from an EMBL/GenBank/DDBJ whole genome shotgun (WGS) entry which is preliminary data.</text>
</comment>
<keyword evidence="1" id="KW-0812">Transmembrane</keyword>
<evidence type="ECO:0000256" key="1">
    <source>
        <dbReference type="SAM" id="Phobius"/>
    </source>
</evidence>
<dbReference type="AlphaFoldDB" id="A0A2W1N3N7"/>
<evidence type="ECO:0008006" key="4">
    <source>
        <dbReference type="Google" id="ProtNLM"/>
    </source>
</evidence>
<sequence>MIGIRQILVIIGVIVIFRLIGKVMMVRRNVQEDKNVKANASNTKSSFENVGKTSIHKVDKNKIRESEYTDFEELD</sequence>
<protein>
    <recommendedName>
        <fullName evidence="4">DUF4834 domain-containing protein</fullName>
    </recommendedName>
</protein>
<dbReference type="EMBL" id="QKSB01000001">
    <property type="protein sequence ID" value="PZE18464.1"/>
    <property type="molecule type" value="Genomic_DNA"/>
</dbReference>
<evidence type="ECO:0000313" key="3">
    <source>
        <dbReference type="Proteomes" id="UP000249248"/>
    </source>
</evidence>
<proteinExistence type="predicted"/>
<keyword evidence="3" id="KW-1185">Reference proteome</keyword>
<accession>A0A2W1N3N7</accession>
<organism evidence="2 3">
    <name type="scientific">Putridiphycobacter roseus</name>
    <dbReference type="NCBI Taxonomy" id="2219161"/>
    <lineage>
        <taxon>Bacteria</taxon>
        <taxon>Pseudomonadati</taxon>
        <taxon>Bacteroidota</taxon>
        <taxon>Flavobacteriia</taxon>
        <taxon>Flavobacteriales</taxon>
        <taxon>Crocinitomicaceae</taxon>
        <taxon>Putridiphycobacter</taxon>
    </lineage>
</organism>
<dbReference type="Proteomes" id="UP000249248">
    <property type="component" value="Unassembled WGS sequence"/>
</dbReference>
<name>A0A2W1N3N7_9FLAO</name>
<reference evidence="2 3" key="1">
    <citation type="submission" date="2018-06" db="EMBL/GenBank/DDBJ databases">
        <title>The draft genome sequence of Crocinitomix sp. SM1701.</title>
        <authorList>
            <person name="Zhang X."/>
        </authorList>
    </citation>
    <scope>NUCLEOTIDE SEQUENCE [LARGE SCALE GENOMIC DNA]</scope>
    <source>
        <strain evidence="2 3">SM1701</strain>
    </source>
</reference>
<keyword evidence="1" id="KW-0472">Membrane</keyword>
<gene>
    <name evidence="2" type="ORF">DNU06_01120</name>
</gene>